<accession>D2PWP9</accession>
<feature type="transmembrane region" description="Helical" evidence="1">
    <location>
        <begin position="36"/>
        <end position="57"/>
    </location>
</feature>
<proteinExistence type="predicted"/>
<dbReference type="AlphaFoldDB" id="D2PWP9"/>
<reference evidence="3" key="1">
    <citation type="submission" date="2009-09" db="EMBL/GenBank/DDBJ databases">
        <title>The complete genome of Kribbella flavida DSM 17836.</title>
        <authorList>
            <consortium name="US DOE Joint Genome Institute (JGI-PGF)"/>
            <person name="Lucas S."/>
            <person name="Copeland A."/>
            <person name="Lapidus A."/>
            <person name="Glavina del Rio T."/>
            <person name="Dalin E."/>
            <person name="Tice H."/>
            <person name="Bruce D."/>
            <person name="Goodwin L."/>
            <person name="Pitluck S."/>
            <person name="Kyrpides N."/>
            <person name="Mavromatis K."/>
            <person name="Ivanova N."/>
            <person name="Saunders E."/>
            <person name="Brettin T."/>
            <person name="Detter J.C."/>
            <person name="Han C."/>
            <person name="Larimer F."/>
            <person name="Land M."/>
            <person name="Hauser L."/>
            <person name="Markowitz V."/>
            <person name="Cheng J.-F."/>
            <person name="Hugenholtz P."/>
            <person name="Woyke T."/>
            <person name="Wu D."/>
            <person name="Pukall R."/>
            <person name="Klenk H.-P."/>
            <person name="Eisen J.A."/>
        </authorList>
    </citation>
    <scope>NUCLEOTIDE SEQUENCE [LARGE SCALE GENOMIC DNA]</scope>
    <source>
        <strain evidence="3">DSM 17836 / JCM 10339 / NBRC 14399</strain>
    </source>
</reference>
<dbReference type="STRING" id="479435.Kfla_4488"/>
<gene>
    <name evidence="2" type="ordered locus">Kfla_4488</name>
</gene>
<protein>
    <submittedName>
        <fullName evidence="2">Uncharacterized protein</fullName>
    </submittedName>
</protein>
<name>D2PWP9_KRIFD</name>
<organism evidence="2 3">
    <name type="scientific">Kribbella flavida (strain DSM 17836 / JCM 10339 / NBRC 14399)</name>
    <dbReference type="NCBI Taxonomy" id="479435"/>
    <lineage>
        <taxon>Bacteria</taxon>
        <taxon>Bacillati</taxon>
        <taxon>Actinomycetota</taxon>
        <taxon>Actinomycetes</taxon>
        <taxon>Propionibacteriales</taxon>
        <taxon>Kribbellaceae</taxon>
        <taxon>Kribbella</taxon>
    </lineage>
</organism>
<feature type="transmembrane region" description="Helical" evidence="1">
    <location>
        <begin position="69"/>
        <end position="86"/>
    </location>
</feature>
<keyword evidence="1" id="KW-0472">Membrane</keyword>
<reference evidence="2 3" key="2">
    <citation type="journal article" date="2010" name="Stand. Genomic Sci.">
        <title>Complete genome sequence of Kribbella flavida type strain (IFO 14399).</title>
        <authorList>
            <person name="Pukall R."/>
            <person name="Lapidus A."/>
            <person name="Glavina Del Rio T."/>
            <person name="Copeland A."/>
            <person name="Tice H."/>
            <person name="Cheng J.-F."/>
            <person name="Lucas S."/>
            <person name="Chen F."/>
            <person name="Nolan M."/>
            <person name="LaButti K."/>
            <person name="Pati A."/>
            <person name="Ivanova N."/>
            <person name="Mavrommatis K."/>
            <person name="Mikhailova N."/>
            <person name="Pitluck S."/>
            <person name="Bruce D."/>
            <person name="Goodwin L."/>
            <person name="Land M."/>
            <person name="Hauser L."/>
            <person name="Chang Y.-J."/>
            <person name="Jeffries C.D."/>
            <person name="Chen A."/>
            <person name="Palaniappan K."/>
            <person name="Chain P."/>
            <person name="Rohde M."/>
            <person name="Goeker M."/>
            <person name="Bristow J."/>
            <person name="Eisen J.A."/>
            <person name="Markowitz V."/>
            <person name="Hugenholtz P."/>
            <person name="Kyrpides N.C."/>
            <person name="Klenk H.-P."/>
            <person name="Brettin T."/>
        </authorList>
    </citation>
    <scope>NUCLEOTIDE SEQUENCE [LARGE SCALE GENOMIC DNA]</scope>
    <source>
        <strain evidence="3">DSM 17836 / JCM 10339 / NBRC 14399</strain>
    </source>
</reference>
<dbReference type="Proteomes" id="UP000007967">
    <property type="component" value="Chromosome"/>
</dbReference>
<dbReference type="KEGG" id="kfl:Kfla_4488"/>
<keyword evidence="3" id="KW-1185">Reference proteome</keyword>
<evidence type="ECO:0000256" key="1">
    <source>
        <dbReference type="SAM" id="Phobius"/>
    </source>
</evidence>
<dbReference type="RefSeq" id="WP_012922072.1">
    <property type="nucleotide sequence ID" value="NC_013729.1"/>
</dbReference>
<evidence type="ECO:0000313" key="2">
    <source>
        <dbReference type="EMBL" id="ADB33518.1"/>
    </source>
</evidence>
<keyword evidence="1" id="KW-0812">Transmembrane</keyword>
<sequence>MIDWRQALPAALTSLLALVGGIVLLAHPSDFAADPVIRLLVIGFMALCASLLVLFGLRVLGASDRAVRGVIPAGTLTMLACLVAALHLKGQLWGSLIVIVAELIGLVAVGTVWTLLHRRRRRRKPSESGTGRE</sequence>
<feature type="transmembrane region" description="Helical" evidence="1">
    <location>
        <begin position="92"/>
        <end position="116"/>
    </location>
</feature>
<dbReference type="HOGENOM" id="CLU_1903947_0_0_11"/>
<evidence type="ECO:0000313" key="3">
    <source>
        <dbReference type="Proteomes" id="UP000007967"/>
    </source>
</evidence>
<dbReference type="EMBL" id="CP001736">
    <property type="protein sequence ID" value="ADB33518.1"/>
    <property type="molecule type" value="Genomic_DNA"/>
</dbReference>
<keyword evidence="1" id="KW-1133">Transmembrane helix</keyword>